<keyword evidence="2" id="KW-0863">Zinc-finger</keyword>
<dbReference type="PANTHER" id="PTHR24082">
    <property type="entry name" value="NUCLEAR HORMONE RECEPTOR"/>
    <property type="match status" value="1"/>
</dbReference>
<evidence type="ECO:0000259" key="10">
    <source>
        <dbReference type="PROSITE" id="PS51030"/>
    </source>
</evidence>
<dbReference type="GO" id="GO:0000978">
    <property type="term" value="F:RNA polymerase II cis-regulatory region sequence-specific DNA binding"/>
    <property type="evidence" value="ECO:0007669"/>
    <property type="project" value="TreeGrafter"/>
</dbReference>
<dbReference type="PROSITE" id="PS51030">
    <property type="entry name" value="NUCLEAR_REC_DBD_2"/>
    <property type="match status" value="1"/>
</dbReference>
<name>A0A7R9KSF6_9ACAR</name>
<keyword evidence="3" id="KW-0862">Zinc</keyword>
<evidence type="ECO:0000256" key="4">
    <source>
        <dbReference type="ARBA" id="ARBA00023015"/>
    </source>
</evidence>
<feature type="domain" description="Nuclear receptor" evidence="10">
    <location>
        <begin position="1"/>
        <end position="51"/>
    </location>
</feature>
<dbReference type="InterPro" id="IPR013088">
    <property type="entry name" value="Znf_NHR/GATA"/>
</dbReference>
<evidence type="ECO:0000313" key="12">
    <source>
        <dbReference type="Proteomes" id="UP000759131"/>
    </source>
</evidence>
<evidence type="ECO:0000256" key="2">
    <source>
        <dbReference type="ARBA" id="ARBA00022771"/>
    </source>
</evidence>
<dbReference type="GO" id="GO:0045944">
    <property type="term" value="P:positive regulation of transcription by RNA polymerase II"/>
    <property type="evidence" value="ECO:0007669"/>
    <property type="project" value="TreeGrafter"/>
</dbReference>
<dbReference type="PANTHER" id="PTHR24082:SF283">
    <property type="entry name" value="NUCLEAR HORMONE RECEPTOR HR96"/>
    <property type="match status" value="1"/>
</dbReference>
<dbReference type="SMART" id="SM00399">
    <property type="entry name" value="ZnF_C4"/>
    <property type="match status" value="1"/>
</dbReference>
<dbReference type="Gene3D" id="3.30.50.10">
    <property type="entry name" value="Erythroid Transcription Factor GATA-1, subunit A"/>
    <property type="match status" value="1"/>
</dbReference>
<proteinExistence type="predicted"/>
<evidence type="ECO:0000256" key="6">
    <source>
        <dbReference type="ARBA" id="ARBA00023163"/>
    </source>
</evidence>
<sequence>MNGARNAFKENQLKCGFEHNCNITLNTRKYCQKCRLNKCFAVGMRKEIMNSDKENKKRRQLIAENKQKSKQNIQTNSVHNIPELDSNDTEISDQTVGQETNDDNLIENSMPLPLVPVFKELTDYNGSNQLETNRMQELLNASNIINYPIADNVIVVQNKDHLIRMAAPATEAHYLLMKSQFLDITFFADFTDLQYCMCFKLDDIFKDHARLYCCVVSPYLGSTFTKLCREARSYRTSWLTTAHFDLFVPERWNHCINQFHHSLYGLSIWSAQAAGVYVRFNAPCKVKLFTCITNADINGCVRGYSLHTS</sequence>
<keyword evidence="4" id="KW-0805">Transcription regulation</keyword>
<dbReference type="Pfam" id="PF00105">
    <property type="entry name" value="zf-C4"/>
    <property type="match status" value="1"/>
</dbReference>
<gene>
    <name evidence="11" type="ORF">OSB1V03_LOCUS8925</name>
</gene>
<dbReference type="EMBL" id="CAJPIZ010005773">
    <property type="protein sequence ID" value="CAG2108934.1"/>
    <property type="molecule type" value="Genomic_DNA"/>
</dbReference>
<dbReference type="SUPFAM" id="SSF57716">
    <property type="entry name" value="Glucocorticoid receptor-like (DNA-binding domain)"/>
    <property type="match status" value="1"/>
</dbReference>
<dbReference type="GO" id="GO:0004879">
    <property type="term" value="F:nuclear receptor activity"/>
    <property type="evidence" value="ECO:0007669"/>
    <property type="project" value="TreeGrafter"/>
</dbReference>
<evidence type="ECO:0000256" key="1">
    <source>
        <dbReference type="ARBA" id="ARBA00022723"/>
    </source>
</evidence>
<evidence type="ECO:0000313" key="11">
    <source>
        <dbReference type="EMBL" id="CAD7628504.1"/>
    </source>
</evidence>
<keyword evidence="1" id="KW-0479">Metal-binding</keyword>
<keyword evidence="5" id="KW-0238">DNA-binding</keyword>
<protein>
    <recommendedName>
        <fullName evidence="10">Nuclear receptor domain-containing protein</fullName>
    </recommendedName>
</protein>
<keyword evidence="6" id="KW-0804">Transcription</keyword>
<dbReference type="InterPro" id="IPR050234">
    <property type="entry name" value="Nuclear_hormone_rcpt_NR1"/>
</dbReference>
<dbReference type="GO" id="GO:0000122">
    <property type="term" value="P:negative regulation of transcription by RNA polymerase II"/>
    <property type="evidence" value="ECO:0007669"/>
    <property type="project" value="TreeGrafter"/>
</dbReference>
<keyword evidence="8" id="KW-0539">Nucleus</keyword>
<organism evidence="11">
    <name type="scientific">Medioppia subpectinata</name>
    <dbReference type="NCBI Taxonomy" id="1979941"/>
    <lineage>
        <taxon>Eukaryota</taxon>
        <taxon>Metazoa</taxon>
        <taxon>Ecdysozoa</taxon>
        <taxon>Arthropoda</taxon>
        <taxon>Chelicerata</taxon>
        <taxon>Arachnida</taxon>
        <taxon>Acari</taxon>
        <taxon>Acariformes</taxon>
        <taxon>Sarcoptiformes</taxon>
        <taxon>Oribatida</taxon>
        <taxon>Brachypylina</taxon>
        <taxon>Oppioidea</taxon>
        <taxon>Oppiidae</taxon>
        <taxon>Medioppia</taxon>
    </lineage>
</organism>
<dbReference type="EMBL" id="OC860348">
    <property type="protein sequence ID" value="CAD7628504.1"/>
    <property type="molecule type" value="Genomic_DNA"/>
</dbReference>
<dbReference type="InterPro" id="IPR001628">
    <property type="entry name" value="Znf_hrmn_rcpt"/>
</dbReference>
<dbReference type="GO" id="GO:0030154">
    <property type="term" value="P:cell differentiation"/>
    <property type="evidence" value="ECO:0007669"/>
    <property type="project" value="TreeGrafter"/>
</dbReference>
<keyword evidence="12" id="KW-1185">Reference proteome</keyword>
<dbReference type="Proteomes" id="UP000759131">
    <property type="component" value="Unassembled WGS sequence"/>
</dbReference>
<reference evidence="11" key="1">
    <citation type="submission" date="2020-11" db="EMBL/GenBank/DDBJ databases">
        <authorList>
            <person name="Tran Van P."/>
        </authorList>
    </citation>
    <scope>NUCLEOTIDE SEQUENCE</scope>
</reference>
<evidence type="ECO:0000256" key="9">
    <source>
        <dbReference type="SAM" id="MobiDB-lite"/>
    </source>
</evidence>
<feature type="region of interest" description="Disordered" evidence="9">
    <location>
        <begin position="65"/>
        <end position="95"/>
    </location>
</feature>
<keyword evidence="7" id="KW-0675">Receptor</keyword>
<evidence type="ECO:0000256" key="7">
    <source>
        <dbReference type="ARBA" id="ARBA00023170"/>
    </source>
</evidence>
<accession>A0A7R9KSF6</accession>
<feature type="compositionally biased region" description="Polar residues" evidence="9">
    <location>
        <begin position="70"/>
        <end position="79"/>
    </location>
</feature>
<evidence type="ECO:0000256" key="8">
    <source>
        <dbReference type="ARBA" id="ARBA00023242"/>
    </source>
</evidence>
<evidence type="ECO:0000256" key="5">
    <source>
        <dbReference type="ARBA" id="ARBA00023125"/>
    </source>
</evidence>
<dbReference type="OrthoDB" id="6159439at2759"/>
<dbReference type="AlphaFoldDB" id="A0A7R9KSF6"/>
<dbReference type="GO" id="GO:0008270">
    <property type="term" value="F:zinc ion binding"/>
    <property type="evidence" value="ECO:0007669"/>
    <property type="project" value="UniProtKB-KW"/>
</dbReference>
<evidence type="ECO:0000256" key="3">
    <source>
        <dbReference type="ARBA" id="ARBA00022833"/>
    </source>
</evidence>